<accession>A0A2S0UHG5</accession>
<dbReference type="EMBL" id="CP028918">
    <property type="protein sequence ID" value="AWB47256.1"/>
    <property type="molecule type" value="Genomic_DNA"/>
</dbReference>
<reference evidence="1 2" key="1">
    <citation type="submission" date="2018-04" db="EMBL/GenBank/DDBJ databases">
        <title>Genome sequencing of Gemmobacter.</title>
        <authorList>
            <person name="Yi H."/>
            <person name="Baek M.-G."/>
        </authorList>
    </citation>
    <scope>NUCLEOTIDE SEQUENCE [LARGE SCALE GENOMIC DNA]</scope>
    <source>
        <strain evidence="1 2">HYN0069</strain>
    </source>
</reference>
<proteinExistence type="predicted"/>
<keyword evidence="2" id="KW-1185">Reference proteome</keyword>
<gene>
    <name evidence="1" type="ORF">HYN69_00925</name>
</gene>
<dbReference type="AlphaFoldDB" id="A0A2S0UHG5"/>
<evidence type="ECO:0000313" key="1">
    <source>
        <dbReference type="EMBL" id="AWB47256.1"/>
    </source>
</evidence>
<dbReference type="Proteomes" id="UP000244496">
    <property type="component" value="Chromosome"/>
</dbReference>
<evidence type="ECO:0008006" key="3">
    <source>
        <dbReference type="Google" id="ProtNLM"/>
    </source>
</evidence>
<protein>
    <recommendedName>
        <fullName evidence="3">Hpt domain-containing protein</fullName>
    </recommendedName>
</protein>
<organism evidence="1 2">
    <name type="scientific">Paragemmobacter aquarius</name>
    <dbReference type="NCBI Taxonomy" id="2169400"/>
    <lineage>
        <taxon>Bacteria</taxon>
        <taxon>Pseudomonadati</taxon>
        <taxon>Pseudomonadota</taxon>
        <taxon>Alphaproteobacteria</taxon>
        <taxon>Rhodobacterales</taxon>
        <taxon>Paracoccaceae</taxon>
        <taxon>Paragemmobacter</taxon>
    </lineage>
</organism>
<evidence type="ECO:0000313" key="2">
    <source>
        <dbReference type="Proteomes" id="UP000244496"/>
    </source>
</evidence>
<dbReference type="KEGG" id="geh:HYN69_00925"/>
<name>A0A2S0UHG5_9RHOB</name>
<sequence>MACAVIALSPREFLREDAGAISEICDRLGPDTAARVLARSIEDLALAVAAIATQVRLHDLADVQWHSRRVQKLALGLGLISLANVAGDLRRSHSDPTAFAAVCARLMRVASRSLVGLSREWVAGR</sequence>
<dbReference type="OrthoDB" id="7873775at2"/>
<dbReference type="RefSeq" id="WP_108434085.1">
    <property type="nucleotide sequence ID" value="NZ_CP028918.1"/>
</dbReference>